<dbReference type="PANTHER" id="PTHR23114">
    <property type="entry name" value="M7GPPPN-MRNA HYDROLASE"/>
    <property type="match status" value="1"/>
</dbReference>
<accession>A0A078A6L1</accession>
<feature type="domain" description="Nudix hydrolase" evidence="1">
    <location>
        <begin position="30"/>
        <end position="182"/>
    </location>
</feature>
<dbReference type="InterPro" id="IPR015797">
    <property type="entry name" value="NUDIX_hydrolase-like_dom_sf"/>
</dbReference>
<dbReference type="GO" id="GO:0000290">
    <property type="term" value="P:deadenylation-dependent decapping of nuclear-transcribed mRNA"/>
    <property type="evidence" value="ECO:0007669"/>
    <property type="project" value="TreeGrafter"/>
</dbReference>
<dbReference type="PROSITE" id="PS51462">
    <property type="entry name" value="NUDIX"/>
    <property type="match status" value="1"/>
</dbReference>
<dbReference type="InterPro" id="IPR000086">
    <property type="entry name" value="NUDIX_hydrolase_dom"/>
</dbReference>
<dbReference type="GO" id="GO:0005737">
    <property type="term" value="C:cytoplasm"/>
    <property type="evidence" value="ECO:0007669"/>
    <property type="project" value="TreeGrafter"/>
</dbReference>
<dbReference type="AlphaFoldDB" id="A0A078A6L1"/>
<gene>
    <name evidence="2" type="primary">Contig18327.g19467</name>
    <name evidence="2" type="ORF">STYLEM_5379</name>
</gene>
<dbReference type="EMBL" id="CCKQ01005220">
    <property type="protein sequence ID" value="CDW76379.1"/>
    <property type="molecule type" value="Genomic_DNA"/>
</dbReference>
<evidence type="ECO:0000259" key="1">
    <source>
        <dbReference type="PROSITE" id="PS51462"/>
    </source>
</evidence>
<protein>
    <submittedName>
        <fullName evidence="2">Mrna-decapping enzyme 2</fullName>
    </submittedName>
</protein>
<dbReference type="SUPFAM" id="SSF55811">
    <property type="entry name" value="Nudix"/>
    <property type="match status" value="1"/>
</dbReference>
<evidence type="ECO:0000313" key="3">
    <source>
        <dbReference type="Proteomes" id="UP000039865"/>
    </source>
</evidence>
<organism evidence="2 3">
    <name type="scientific">Stylonychia lemnae</name>
    <name type="common">Ciliate</name>
    <dbReference type="NCBI Taxonomy" id="5949"/>
    <lineage>
        <taxon>Eukaryota</taxon>
        <taxon>Sar</taxon>
        <taxon>Alveolata</taxon>
        <taxon>Ciliophora</taxon>
        <taxon>Intramacronucleata</taxon>
        <taxon>Spirotrichea</taxon>
        <taxon>Stichotrichia</taxon>
        <taxon>Sporadotrichida</taxon>
        <taxon>Oxytrichidae</taxon>
        <taxon>Stylonychinae</taxon>
        <taxon>Stylonychia</taxon>
    </lineage>
</organism>
<sequence>MMADQRQLQPINSSPENIPDHILDELICRFMIPSFGALMFSKRFEKILFSNIYSNFIGLVVYQNERDENVNKLDFPKGKADEGETDVECAIREISEEIQFNVRPYIDENQFIKIETIKNKFVTLYLIQNIDEHNSNIKPIRSAEVQKVEWIDTKFYLQQSLISGIEEQTGYSWGLVQPFAYYVAHFIFAQQIVTSLDQSIRYQKILPYELEQEQKFQSVQKILSKFNNFKKFSSFKRDWRNCKYFIVGLYYHMVLYNFKKAKSIYKQAIRRSECPKGAFNMLISIHIAENSDPNVLKKKIDKLLDKLGNYMQYDYEFQTTMERVQNLINYKKFNRPPNAKPNPEENKKKLEISEDKPQILILSLKNVQQKIRYQEDDFELLKTLISGGQYLKFDPFIHRMRIAYERGDKKNNHMSLQKFKFYSNTLNRQGYFNDVLLIECSCENETYNLKAYTDNNQSFVASMNEIIIDGQQMTNNVVLNQLDLSKINKTPKANPMQKQFALFATLIYGILEHKDIQIAFNALKNHVANKDTINKIEAINDILDQQNIQSEIQEENKAIVKDFQEIEINQDIVEEKSPVQPVKVIDFNPEAFADSLLSSLRKKFDPKAFTRINYKVSGK</sequence>
<dbReference type="InParanoid" id="A0A078A6L1"/>
<proteinExistence type="predicted"/>
<dbReference type="Pfam" id="PF00293">
    <property type="entry name" value="NUDIX"/>
    <property type="match status" value="1"/>
</dbReference>
<evidence type="ECO:0000313" key="2">
    <source>
        <dbReference type="EMBL" id="CDW76379.1"/>
    </source>
</evidence>
<reference evidence="2 3" key="1">
    <citation type="submission" date="2014-06" db="EMBL/GenBank/DDBJ databases">
        <authorList>
            <person name="Swart Estienne"/>
        </authorList>
    </citation>
    <scope>NUCLEOTIDE SEQUENCE [LARGE SCALE GENOMIC DNA]</scope>
    <source>
        <strain evidence="2 3">130c</strain>
    </source>
</reference>
<dbReference type="Proteomes" id="UP000039865">
    <property type="component" value="Unassembled WGS sequence"/>
</dbReference>
<dbReference type="OrthoDB" id="290175at2759"/>
<name>A0A078A6L1_STYLE</name>
<dbReference type="Gene3D" id="3.90.79.10">
    <property type="entry name" value="Nucleoside Triphosphate Pyrophosphohydrolase"/>
    <property type="match status" value="1"/>
</dbReference>
<dbReference type="PANTHER" id="PTHR23114:SF17">
    <property type="entry name" value="M7GPPPN-MRNA HYDROLASE"/>
    <property type="match status" value="1"/>
</dbReference>
<keyword evidence="3" id="KW-1185">Reference proteome</keyword>